<keyword evidence="2" id="KW-1185">Reference proteome</keyword>
<comment type="caution">
    <text evidence="1">The sequence shown here is derived from an EMBL/GenBank/DDBJ whole genome shotgun (WGS) entry which is preliminary data.</text>
</comment>
<reference evidence="1 2" key="2">
    <citation type="submission" date="2017-10" db="EMBL/GenBank/DDBJ databases">
        <authorList>
            <person name="Banno H."/>
            <person name="Chua N.-H."/>
        </authorList>
    </citation>
    <scope>NUCLEOTIDE SEQUENCE [LARGE SCALE GENOMIC DNA]</scope>
    <source>
        <strain evidence="1 2">JK623</strain>
    </source>
</reference>
<protein>
    <submittedName>
        <fullName evidence="1">Uncharacterized protein</fullName>
    </submittedName>
</protein>
<evidence type="ECO:0000313" key="1">
    <source>
        <dbReference type="EMBL" id="PHU36716.1"/>
    </source>
</evidence>
<dbReference type="AlphaFoldDB" id="A0A2G3E0B1"/>
<evidence type="ECO:0000313" key="2">
    <source>
        <dbReference type="Proteomes" id="UP000224563"/>
    </source>
</evidence>
<name>A0A2G3E0B1_9FIRM</name>
<dbReference type="Proteomes" id="UP000224563">
    <property type="component" value="Unassembled WGS sequence"/>
</dbReference>
<dbReference type="EMBL" id="PDYG01000127">
    <property type="protein sequence ID" value="PHU36716.1"/>
    <property type="molecule type" value="Genomic_DNA"/>
</dbReference>
<gene>
    <name evidence="1" type="ORF">CSX02_11835</name>
</gene>
<proteinExistence type="predicted"/>
<dbReference type="RefSeq" id="WP_099386823.1">
    <property type="nucleotide sequence ID" value="NZ_JANSWH010000026.1"/>
</dbReference>
<organism evidence="1 2">
    <name type="scientific">Agathobacter ruminis</name>
    <dbReference type="NCBI Taxonomy" id="1712665"/>
    <lineage>
        <taxon>Bacteria</taxon>
        <taxon>Bacillati</taxon>
        <taxon>Bacillota</taxon>
        <taxon>Clostridia</taxon>
        <taxon>Lachnospirales</taxon>
        <taxon>Lachnospiraceae</taxon>
        <taxon>Agathobacter</taxon>
    </lineage>
</organism>
<accession>A0A2G3E0B1</accession>
<sequence length="90" mass="10959">MKVWFRMYEGAKLLRQDVIEDQSEDTRTHKILNALEAVCHKWNLAQPYWLKKNEQDFLAHAKTRFTKHNFVEEVDFDYLEMSILQEDDIR</sequence>
<reference evidence="1 2" key="1">
    <citation type="submission" date="2017-10" db="EMBL/GenBank/DDBJ databases">
        <title>Resolving the taxonomy of Roseburia spp., Eubacterium rectale and Agathobacter spp. through phylogenomic analysis.</title>
        <authorList>
            <person name="Sheridan P.O."/>
            <person name="Walker A.W."/>
            <person name="Duncan S.H."/>
            <person name="Scott K.P."/>
            <person name="Toole P.W.O."/>
            <person name="Luis P."/>
            <person name="Flint H.J."/>
        </authorList>
    </citation>
    <scope>NUCLEOTIDE SEQUENCE [LARGE SCALE GENOMIC DNA]</scope>
    <source>
        <strain evidence="1 2">JK623</strain>
    </source>
</reference>